<dbReference type="Proteomes" id="UP001328107">
    <property type="component" value="Unassembled WGS sequence"/>
</dbReference>
<organism evidence="1 2">
    <name type="scientific">Pristionchus mayeri</name>
    <dbReference type="NCBI Taxonomy" id="1317129"/>
    <lineage>
        <taxon>Eukaryota</taxon>
        <taxon>Metazoa</taxon>
        <taxon>Ecdysozoa</taxon>
        <taxon>Nematoda</taxon>
        <taxon>Chromadorea</taxon>
        <taxon>Rhabditida</taxon>
        <taxon>Rhabditina</taxon>
        <taxon>Diplogasteromorpha</taxon>
        <taxon>Diplogasteroidea</taxon>
        <taxon>Neodiplogasteridae</taxon>
        <taxon>Pristionchus</taxon>
    </lineage>
</organism>
<accession>A0AAN5D1D6</accession>
<name>A0AAN5D1D6_9BILA</name>
<feature type="non-terminal residue" evidence="1">
    <location>
        <position position="1"/>
    </location>
</feature>
<gene>
    <name evidence="1" type="ORF">PMAYCL1PPCAC_24784</name>
</gene>
<sequence>LGPFGFGMLYCMVVVANLKALYESRILNWPMWGSLAFSVISPILLMAEQSIAFPYLPWGVSNSAGLLEILPSFR</sequence>
<protein>
    <submittedName>
        <fullName evidence="1">Uncharacterized protein</fullName>
    </submittedName>
</protein>
<comment type="caution">
    <text evidence="1">The sequence shown here is derived from an EMBL/GenBank/DDBJ whole genome shotgun (WGS) entry which is preliminary data.</text>
</comment>
<dbReference type="AlphaFoldDB" id="A0AAN5D1D6"/>
<feature type="non-terminal residue" evidence="1">
    <location>
        <position position="74"/>
    </location>
</feature>
<reference evidence="2" key="1">
    <citation type="submission" date="2022-10" db="EMBL/GenBank/DDBJ databases">
        <title>Genome assembly of Pristionchus species.</title>
        <authorList>
            <person name="Yoshida K."/>
            <person name="Sommer R.J."/>
        </authorList>
    </citation>
    <scope>NUCLEOTIDE SEQUENCE [LARGE SCALE GENOMIC DNA]</scope>
    <source>
        <strain evidence="2">RS5460</strain>
    </source>
</reference>
<dbReference type="EMBL" id="BTRK01000005">
    <property type="protein sequence ID" value="GMR54589.1"/>
    <property type="molecule type" value="Genomic_DNA"/>
</dbReference>
<keyword evidence="2" id="KW-1185">Reference proteome</keyword>
<proteinExistence type="predicted"/>
<evidence type="ECO:0000313" key="2">
    <source>
        <dbReference type="Proteomes" id="UP001328107"/>
    </source>
</evidence>
<evidence type="ECO:0000313" key="1">
    <source>
        <dbReference type="EMBL" id="GMR54589.1"/>
    </source>
</evidence>